<dbReference type="Proteomes" id="UP001238603">
    <property type="component" value="Unassembled WGS sequence"/>
</dbReference>
<keyword evidence="3" id="KW-1185">Reference proteome</keyword>
<evidence type="ECO:0000313" key="2">
    <source>
        <dbReference type="EMBL" id="MDL5034418.1"/>
    </source>
</evidence>
<dbReference type="InterPro" id="IPR040198">
    <property type="entry name" value="Fido_containing"/>
</dbReference>
<protein>
    <submittedName>
        <fullName evidence="2">Fic family protein</fullName>
    </submittedName>
</protein>
<comment type="caution">
    <text evidence="2">The sequence shown here is derived from an EMBL/GenBank/DDBJ whole genome shotgun (WGS) entry which is preliminary data.</text>
</comment>
<proteinExistence type="predicted"/>
<gene>
    <name evidence="2" type="ORF">QRD43_21120</name>
</gene>
<sequence>MEPSNKVGFAKLADDFDIRLAQPLRTISFIGKSKSTSQTRDQVLQVFTPVYEPADSFAGQFEFGLKYEEIHLEFLSRLFSKIDPAELEAWINREPTGSYARRAGFLYEWITTKQLGVPDRATGNYVDALPADQYITRAELLRNRRWRVVDNLPGTPDFCPLVRLSQELTTAAAFDTKAEIEKLDVEFGTDVLMRSASWLTLKESQASFLIEREADKAERIKRFAHVIAQHSGRIDNPLDIASLETLQEGILGENALRKGIRRSPIFVGQETMYQNVVHYVAPRYQDAPTMLAGLQAFEVATRGTSPLVRAAVIAFAFVYVHPMRDGNGRIHRFLINDTLQRDKAIPANVILPVSATITNSTRERAEYDQVLEVFSKPLMAQYGSACRFGEQYTAEDGTPTNFYFDAYDEASHAWRFPDLTQHAIYTAELVEKTITREMANEARILVRFDQATQRLKNLVEMPNPDAARIIRSIKDSQWRVSNKLLGEYPFLQDEAMQIRVVEAVQSAFEDREAIEIVEDDGGGPAPRN</sequence>
<feature type="domain" description="Fido" evidence="1">
    <location>
        <begin position="238"/>
        <end position="391"/>
    </location>
</feature>
<organism evidence="2 3">
    <name type="scientific">Roseateles subflavus</name>
    <dbReference type="NCBI Taxonomy" id="3053353"/>
    <lineage>
        <taxon>Bacteria</taxon>
        <taxon>Pseudomonadati</taxon>
        <taxon>Pseudomonadota</taxon>
        <taxon>Betaproteobacteria</taxon>
        <taxon>Burkholderiales</taxon>
        <taxon>Sphaerotilaceae</taxon>
        <taxon>Roseateles</taxon>
    </lineage>
</organism>
<evidence type="ECO:0000259" key="1">
    <source>
        <dbReference type="PROSITE" id="PS51459"/>
    </source>
</evidence>
<name>A0ABT7LNH1_9BURK</name>
<dbReference type="RefSeq" id="WP_285984493.1">
    <property type="nucleotide sequence ID" value="NZ_JASVDS010000008.1"/>
</dbReference>
<dbReference type="PANTHER" id="PTHR13504:SF38">
    <property type="entry name" value="FIDO DOMAIN-CONTAINING PROTEIN"/>
    <property type="match status" value="1"/>
</dbReference>
<dbReference type="PANTHER" id="PTHR13504">
    <property type="entry name" value="FIDO DOMAIN-CONTAINING PROTEIN DDB_G0283145"/>
    <property type="match status" value="1"/>
</dbReference>
<dbReference type="PROSITE" id="PS51459">
    <property type="entry name" value="FIDO"/>
    <property type="match status" value="1"/>
</dbReference>
<accession>A0ABT7LNH1</accession>
<dbReference type="Gene3D" id="1.10.3290.10">
    <property type="entry name" value="Fido-like domain"/>
    <property type="match status" value="1"/>
</dbReference>
<reference evidence="2 3" key="1">
    <citation type="submission" date="2023-06" db="EMBL/GenBank/DDBJ databases">
        <title>Pelomonas sp. APW6 16S ribosomal RNA gene genome sequencing and assembly.</title>
        <authorList>
            <person name="Woo H."/>
        </authorList>
    </citation>
    <scope>NUCLEOTIDE SEQUENCE [LARGE SCALE GENOMIC DNA]</scope>
    <source>
        <strain evidence="2 3">APW6</strain>
    </source>
</reference>
<evidence type="ECO:0000313" key="3">
    <source>
        <dbReference type="Proteomes" id="UP001238603"/>
    </source>
</evidence>
<dbReference type="Pfam" id="PF02661">
    <property type="entry name" value="Fic"/>
    <property type="match status" value="1"/>
</dbReference>
<dbReference type="InterPro" id="IPR003812">
    <property type="entry name" value="Fido"/>
</dbReference>
<dbReference type="EMBL" id="JASVDS010000008">
    <property type="protein sequence ID" value="MDL5034418.1"/>
    <property type="molecule type" value="Genomic_DNA"/>
</dbReference>
<dbReference type="SUPFAM" id="SSF140931">
    <property type="entry name" value="Fic-like"/>
    <property type="match status" value="1"/>
</dbReference>
<dbReference type="InterPro" id="IPR036597">
    <property type="entry name" value="Fido-like_dom_sf"/>
</dbReference>